<dbReference type="AlphaFoldDB" id="A0A377H504"/>
<dbReference type="GeneID" id="77264777"/>
<evidence type="ECO:0000313" key="3">
    <source>
        <dbReference type="Proteomes" id="UP000254232"/>
    </source>
</evidence>
<dbReference type="EMBL" id="UGGZ01000001">
    <property type="protein sequence ID" value="STO37696.1"/>
    <property type="molecule type" value="Genomic_DNA"/>
</dbReference>
<evidence type="ECO:0000313" key="2">
    <source>
        <dbReference type="EMBL" id="STO37696.1"/>
    </source>
</evidence>
<feature type="region of interest" description="Disordered" evidence="1">
    <location>
        <begin position="1"/>
        <end position="49"/>
    </location>
</feature>
<evidence type="ECO:0000256" key="1">
    <source>
        <dbReference type="SAM" id="MobiDB-lite"/>
    </source>
</evidence>
<protein>
    <submittedName>
        <fullName evidence="2">Uncharacterized protein</fullName>
    </submittedName>
</protein>
<sequence>MLKTNEKQIKKEEYSISMETYKHRPSPYKRDDVINKSTVKKRDENENKK</sequence>
<proteinExistence type="predicted"/>
<gene>
    <name evidence="2" type="ORF">NCTC11413_00812</name>
</gene>
<accession>A0A377H504</accession>
<feature type="compositionally biased region" description="Basic and acidic residues" evidence="1">
    <location>
        <begin position="28"/>
        <end position="49"/>
    </location>
</feature>
<name>A0A377H504_9PAST</name>
<feature type="compositionally biased region" description="Basic and acidic residues" evidence="1">
    <location>
        <begin position="1"/>
        <end position="14"/>
    </location>
</feature>
<dbReference type="RefSeq" id="WP_018346881.1">
    <property type="nucleotide sequence ID" value="NZ_CP126978.1"/>
</dbReference>
<organism evidence="2 3">
    <name type="scientific">Gallibacterium anatis</name>
    <dbReference type="NCBI Taxonomy" id="750"/>
    <lineage>
        <taxon>Bacteria</taxon>
        <taxon>Pseudomonadati</taxon>
        <taxon>Pseudomonadota</taxon>
        <taxon>Gammaproteobacteria</taxon>
        <taxon>Pasteurellales</taxon>
        <taxon>Pasteurellaceae</taxon>
        <taxon>Gallibacterium</taxon>
    </lineage>
</organism>
<reference evidence="2 3" key="1">
    <citation type="submission" date="2018-06" db="EMBL/GenBank/DDBJ databases">
        <authorList>
            <consortium name="Pathogen Informatics"/>
            <person name="Doyle S."/>
        </authorList>
    </citation>
    <scope>NUCLEOTIDE SEQUENCE [LARGE SCALE GENOMIC DNA]</scope>
    <source>
        <strain evidence="2 3">NCTC11413</strain>
    </source>
</reference>
<dbReference type="Proteomes" id="UP000254232">
    <property type="component" value="Unassembled WGS sequence"/>
</dbReference>